<dbReference type="Proteomes" id="UP000186922">
    <property type="component" value="Unassembled WGS sequence"/>
</dbReference>
<name>A0A1D1VWZ9_RAMVA</name>
<gene>
    <name evidence="2" type="primary">RvY_16029-1</name>
    <name evidence="2" type="synonym">RvY_16029.1</name>
    <name evidence="2" type="ORF">RvY_16029</name>
</gene>
<organism evidence="2 3">
    <name type="scientific">Ramazzottius varieornatus</name>
    <name type="common">Water bear</name>
    <name type="synonym">Tardigrade</name>
    <dbReference type="NCBI Taxonomy" id="947166"/>
    <lineage>
        <taxon>Eukaryota</taxon>
        <taxon>Metazoa</taxon>
        <taxon>Ecdysozoa</taxon>
        <taxon>Tardigrada</taxon>
        <taxon>Eutardigrada</taxon>
        <taxon>Parachela</taxon>
        <taxon>Hypsibioidea</taxon>
        <taxon>Ramazzottiidae</taxon>
        <taxon>Ramazzottius</taxon>
    </lineage>
</organism>
<accession>A0A1D1VWZ9</accession>
<protein>
    <submittedName>
        <fullName evidence="2">Uncharacterized protein</fullName>
    </submittedName>
</protein>
<feature type="compositionally biased region" description="Basic and acidic residues" evidence="1">
    <location>
        <begin position="29"/>
        <end position="45"/>
    </location>
</feature>
<reference evidence="2 3" key="1">
    <citation type="journal article" date="2016" name="Nat. Commun.">
        <title>Extremotolerant tardigrade genome and improved radiotolerance of human cultured cells by tardigrade-unique protein.</title>
        <authorList>
            <person name="Hashimoto T."/>
            <person name="Horikawa D.D."/>
            <person name="Saito Y."/>
            <person name="Kuwahara H."/>
            <person name="Kozuka-Hata H."/>
            <person name="Shin-I T."/>
            <person name="Minakuchi Y."/>
            <person name="Ohishi K."/>
            <person name="Motoyama A."/>
            <person name="Aizu T."/>
            <person name="Enomoto A."/>
            <person name="Kondo K."/>
            <person name="Tanaka S."/>
            <person name="Hara Y."/>
            <person name="Koshikawa S."/>
            <person name="Sagara H."/>
            <person name="Miura T."/>
            <person name="Yokobori S."/>
            <person name="Miyagawa K."/>
            <person name="Suzuki Y."/>
            <person name="Kubo T."/>
            <person name="Oyama M."/>
            <person name="Kohara Y."/>
            <person name="Fujiyama A."/>
            <person name="Arakawa K."/>
            <person name="Katayama T."/>
            <person name="Toyoda A."/>
            <person name="Kunieda T."/>
        </authorList>
    </citation>
    <scope>NUCLEOTIDE SEQUENCE [LARGE SCALE GENOMIC DNA]</scope>
    <source>
        <strain evidence="2 3">YOKOZUNA-1</strain>
    </source>
</reference>
<evidence type="ECO:0000256" key="1">
    <source>
        <dbReference type="SAM" id="MobiDB-lite"/>
    </source>
</evidence>
<dbReference type="EMBL" id="BDGG01000013">
    <property type="protein sequence ID" value="GAV05985.1"/>
    <property type="molecule type" value="Genomic_DNA"/>
</dbReference>
<feature type="region of interest" description="Disordered" evidence="1">
    <location>
        <begin position="1"/>
        <end position="45"/>
    </location>
</feature>
<proteinExistence type="predicted"/>
<sequence>MSTVSAVLKDAMLKYEDEKPETVSNDPLAKSEKSETTSDEGMGDK</sequence>
<dbReference type="AlphaFoldDB" id="A0A1D1VWZ9"/>
<comment type="caution">
    <text evidence="2">The sequence shown here is derived from an EMBL/GenBank/DDBJ whole genome shotgun (WGS) entry which is preliminary data.</text>
</comment>
<keyword evidence="3" id="KW-1185">Reference proteome</keyword>
<evidence type="ECO:0000313" key="3">
    <source>
        <dbReference type="Proteomes" id="UP000186922"/>
    </source>
</evidence>
<evidence type="ECO:0000313" key="2">
    <source>
        <dbReference type="EMBL" id="GAV05985.1"/>
    </source>
</evidence>
<feature type="compositionally biased region" description="Basic and acidic residues" evidence="1">
    <location>
        <begin position="11"/>
        <end position="21"/>
    </location>
</feature>